<evidence type="ECO:0008006" key="4">
    <source>
        <dbReference type="Google" id="ProtNLM"/>
    </source>
</evidence>
<sequence>METQYCDITSCSDHRDAFTLAFKLLWNRSRECEPLILFLTDGEESDPVLCRPPTYFGTEEGVLFVPGPHCVYDFNQVYEHVNRLETDYTQTFGRNEIKIIGFALSETATTLPYNISCSHGGFGLKITNNLSIYSQLSQYFTYTNQNTTQIVLLNPYGGRDGQLILTAVKSVYSQCGGVNRLIGVIGVDYSLSAVQVVLSKGRSDNSYAFIINRFGEALFHPRIDPIARLIPNPIYPPLSSLESCPRNSNISLCSDNPSILDVEEIILLSRNKTGDFKVLNVPRVTLRGDHQDGVEWKIGNSNYFYAPIQETSFILGLNLEDSFLDQFVLSSLPIDENYTQPFYNIFSEYSQETLDTFGLEPPNFCATSSTPFNIATNQSLIVLAPISVCNPSDFRINNIPGPLTVYNYFSNFLNKTITDLLEGCKTETEFFRDRLLSSILLTSLLGGKWQETNASGIIWRYIGLENGVLRILPGVEIGTDYDPTVRPWYRRAIAQKNMLAISYVYLDAGGAGKTVTLSRAIFTGPPSPLNITNCTEAGCYCSTNEECISRSCIPDLQVCSSDRIAGVTAFDYTYTEFSNTFYSYLNSLNTFNCSKVNNCYLYIFDSQTFLILANEILDADPADTNAYERISLGRMQPEVVRDLVDSKGLLVEEYSFDFQSSCLYSSYFLPATEDNLTLLNDNGLFAPYQNEYSCLQTVRNFYINSTLLDSHNGTIYGTISSINNCRYGDYYVSAISGTNAFLLVLNNWTNSMECPLDLLAQSGPTLNLTGGTQCPALFSQIQITTSYSCSTPIHTPQCDPTSGGMSAYDYLCPEMDYVNRGDYIFEESIFVSRLPPQIFSERCQGLRDYLERLFRRYGDNLTFHYLTSISKVCVVFHRPGEAELAREELDSTSFLNFGTIRVESLRLITAPWDERHLKVPKSQRRFLLSPPSSPPVGWEPIEEPPPVPASAIESALLDLICSPGEHIDLFEPEDPSHPTIRLETVIEADQSDYSLSVANIRTCRPNY</sequence>
<dbReference type="GO" id="GO:0005245">
    <property type="term" value="F:voltage-gated calcium channel activity"/>
    <property type="evidence" value="ECO:0007669"/>
    <property type="project" value="TreeGrafter"/>
</dbReference>
<proteinExistence type="inferred from homology"/>
<dbReference type="Pfam" id="PF04847">
    <property type="entry name" value="Calcipressin"/>
    <property type="match status" value="1"/>
</dbReference>
<dbReference type="InterPro" id="IPR051173">
    <property type="entry name" value="Ca_channel_alpha-2/delta"/>
</dbReference>
<evidence type="ECO:0000256" key="1">
    <source>
        <dbReference type="ARBA" id="ARBA00008209"/>
    </source>
</evidence>
<reference evidence="2 3" key="1">
    <citation type="journal article" date="2023" name="BMC Biol.">
        <title>The compact genome of the sponge Oopsacas minuta (Hexactinellida) is lacking key metazoan core genes.</title>
        <authorList>
            <person name="Santini S."/>
            <person name="Schenkelaars Q."/>
            <person name="Jourda C."/>
            <person name="Duchesne M."/>
            <person name="Belahbib H."/>
            <person name="Rocher C."/>
            <person name="Selva M."/>
            <person name="Riesgo A."/>
            <person name="Vervoort M."/>
            <person name="Leys S.P."/>
            <person name="Kodjabachian L."/>
            <person name="Le Bivic A."/>
            <person name="Borchiellini C."/>
            <person name="Claverie J.M."/>
            <person name="Renard E."/>
        </authorList>
    </citation>
    <scope>NUCLEOTIDE SEQUENCE [LARGE SCALE GENOMIC DNA]</scope>
    <source>
        <strain evidence="2">SPO-2</strain>
    </source>
</reference>
<evidence type="ECO:0000313" key="3">
    <source>
        <dbReference type="Proteomes" id="UP001165289"/>
    </source>
</evidence>
<dbReference type="PANTHER" id="PTHR10166:SF37">
    <property type="entry name" value="STOLID, ISOFORM H"/>
    <property type="match status" value="1"/>
</dbReference>
<dbReference type="AlphaFoldDB" id="A0AAV7KHF6"/>
<dbReference type="InterPro" id="IPR006931">
    <property type="entry name" value="Calcipressin"/>
</dbReference>
<accession>A0AAV7KHF6</accession>
<keyword evidence="3" id="KW-1185">Reference proteome</keyword>
<protein>
    <recommendedName>
        <fullName evidence="4">VWFA domain-containing protein</fullName>
    </recommendedName>
</protein>
<organism evidence="2 3">
    <name type="scientific">Oopsacas minuta</name>
    <dbReference type="NCBI Taxonomy" id="111878"/>
    <lineage>
        <taxon>Eukaryota</taxon>
        <taxon>Metazoa</taxon>
        <taxon>Porifera</taxon>
        <taxon>Hexactinellida</taxon>
        <taxon>Hexasterophora</taxon>
        <taxon>Lyssacinosida</taxon>
        <taxon>Leucopsacidae</taxon>
        <taxon>Oopsacas</taxon>
    </lineage>
</organism>
<gene>
    <name evidence="2" type="ORF">LOD99_13904</name>
</gene>
<dbReference type="GO" id="GO:0003676">
    <property type="term" value="F:nucleic acid binding"/>
    <property type="evidence" value="ECO:0007669"/>
    <property type="project" value="InterPro"/>
</dbReference>
<dbReference type="SUPFAM" id="SSF54928">
    <property type="entry name" value="RNA-binding domain, RBD"/>
    <property type="match status" value="1"/>
</dbReference>
<dbReference type="EMBL" id="JAKMXF010000033">
    <property type="protein sequence ID" value="KAI6660315.1"/>
    <property type="molecule type" value="Genomic_DNA"/>
</dbReference>
<dbReference type="GO" id="GO:0019722">
    <property type="term" value="P:calcium-mediated signaling"/>
    <property type="evidence" value="ECO:0007669"/>
    <property type="project" value="InterPro"/>
</dbReference>
<dbReference type="Gene3D" id="3.30.70.330">
    <property type="match status" value="1"/>
</dbReference>
<comment type="caution">
    <text evidence="2">The sequence shown here is derived from an EMBL/GenBank/DDBJ whole genome shotgun (WGS) entry which is preliminary data.</text>
</comment>
<dbReference type="Gene3D" id="3.30.450.20">
    <property type="entry name" value="PAS domain"/>
    <property type="match status" value="2"/>
</dbReference>
<comment type="similarity">
    <text evidence="1">Belongs to the RCAN family.</text>
</comment>
<evidence type="ECO:0000313" key="2">
    <source>
        <dbReference type="EMBL" id="KAI6660315.1"/>
    </source>
</evidence>
<dbReference type="Proteomes" id="UP001165289">
    <property type="component" value="Unassembled WGS sequence"/>
</dbReference>
<dbReference type="InterPro" id="IPR012677">
    <property type="entry name" value="Nucleotide-bd_a/b_plait_sf"/>
</dbReference>
<name>A0AAV7KHF6_9METZ</name>
<dbReference type="PANTHER" id="PTHR10166">
    <property type="entry name" value="VOLTAGE-DEPENDENT CALCIUM CHANNEL SUBUNIT ALPHA-2/DELTA-RELATED"/>
    <property type="match status" value="1"/>
</dbReference>
<dbReference type="InterPro" id="IPR035979">
    <property type="entry name" value="RBD_domain_sf"/>
</dbReference>
<dbReference type="GO" id="GO:0005891">
    <property type="term" value="C:voltage-gated calcium channel complex"/>
    <property type="evidence" value="ECO:0007669"/>
    <property type="project" value="TreeGrafter"/>
</dbReference>